<dbReference type="Proteomes" id="UP000575068">
    <property type="component" value="Unassembled WGS sequence"/>
</dbReference>
<proteinExistence type="inferred from homology"/>
<feature type="modified residue" description="N6-(pyridoxal phosphate)lysine" evidence="3">
    <location>
        <position position="196"/>
    </location>
</feature>
<accession>A0A840HTN3</accession>
<comment type="caution">
    <text evidence="5">The sequence shown here is derived from an EMBL/GenBank/DDBJ whole genome shotgun (WGS) entry which is preliminary data.</text>
</comment>
<keyword evidence="6" id="KW-1185">Reference proteome</keyword>
<organism evidence="5 6">
    <name type="scientific">Rhizorhapis suberifaciens</name>
    <name type="common">corky root of lettuce</name>
    <dbReference type="NCBI Taxonomy" id="13656"/>
    <lineage>
        <taxon>Bacteria</taxon>
        <taxon>Pseudomonadati</taxon>
        <taxon>Pseudomonadota</taxon>
        <taxon>Alphaproteobacteria</taxon>
        <taxon>Sphingomonadales</taxon>
        <taxon>Sphingomonadaceae</taxon>
        <taxon>Rhizorhapis</taxon>
    </lineage>
</organism>
<dbReference type="PANTHER" id="PTHR30244:SF34">
    <property type="entry name" value="DTDP-4-AMINO-4,6-DIDEOXYGALACTOSE TRANSAMINASE"/>
    <property type="match status" value="1"/>
</dbReference>
<dbReference type="RefSeq" id="WP_184474793.1">
    <property type="nucleotide sequence ID" value="NZ_JACHOV010000004.1"/>
</dbReference>
<name>A0A840HTN3_9SPHN</name>
<dbReference type="PIRSF" id="PIRSF000390">
    <property type="entry name" value="PLP_StrS"/>
    <property type="match status" value="1"/>
</dbReference>
<evidence type="ECO:0000256" key="4">
    <source>
        <dbReference type="RuleBase" id="RU004508"/>
    </source>
</evidence>
<dbReference type="GO" id="GO:0030170">
    <property type="term" value="F:pyridoxal phosphate binding"/>
    <property type="evidence" value="ECO:0007669"/>
    <property type="project" value="TreeGrafter"/>
</dbReference>
<feature type="active site" description="Proton acceptor" evidence="2">
    <location>
        <position position="196"/>
    </location>
</feature>
<dbReference type="InterPro" id="IPR012749">
    <property type="entry name" value="WecE-like"/>
</dbReference>
<protein>
    <submittedName>
        <fullName evidence="5">dTDP-4-amino-4,6-dideoxygalactose transaminase</fullName>
        <ecNumber evidence="5">2.6.1.59</ecNumber>
    </submittedName>
</protein>
<sequence length="388" mass="42385">MASIITPLEHPARANHIAFNEPNITGGEQGHIAAAIHSRKLAGDGPYTKRCQQFFEECYGYAKVLLTTSCTDALEMGGILADIRPGDEVIVPAYTFVSSANAFALRGAKLVFADSLPDNPNIDPEQVAALVGPRTRAIVVVHYAGIICDMDRIREIAAQAGLVVVEDAAQALDATYRGRPAGSFGDVAAFSFHETKNITCGEGGMIVVNNAAYAHRAEIIREKGTNRSAFVRGEIDRYGWVDIGSSFLPSELNAAFLWAQLETVKEVQARRRAIFRRYMAWLRTSMEERGVAVADVPAECSGNGHAFYLVCRDMEHRSDLIAALKLRGIQTATHYAGLHRSQFFQSQHDGRLLPNSDRFTACLLRLPLHSNLTDADVDHVAEAVIDCA</sequence>
<gene>
    <name evidence="5" type="ORF">HNQ99_001271</name>
</gene>
<dbReference type="EMBL" id="JACHOV010000004">
    <property type="protein sequence ID" value="MBB4640967.1"/>
    <property type="molecule type" value="Genomic_DNA"/>
</dbReference>
<dbReference type="InterPro" id="IPR015424">
    <property type="entry name" value="PyrdxlP-dep_Trfase"/>
</dbReference>
<keyword evidence="5" id="KW-0808">Transferase</keyword>
<evidence type="ECO:0000256" key="1">
    <source>
        <dbReference type="ARBA" id="ARBA00037999"/>
    </source>
</evidence>
<reference evidence="5 6" key="1">
    <citation type="submission" date="2020-08" db="EMBL/GenBank/DDBJ databases">
        <title>Genomic Encyclopedia of Type Strains, Phase IV (KMG-IV): sequencing the most valuable type-strain genomes for metagenomic binning, comparative biology and taxonomic classification.</title>
        <authorList>
            <person name="Goeker M."/>
        </authorList>
    </citation>
    <scope>NUCLEOTIDE SEQUENCE [LARGE SCALE GENOMIC DNA]</scope>
    <source>
        <strain evidence="5 6">DSM 7465</strain>
    </source>
</reference>
<dbReference type="SUPFAM" id="SSF53383">
    <property type="entry name" value="PLP-dependent transferases"/>
    <property type="match status" value="1"/>
</dbReference>
<evidence type="ECO:0000313" key="6">
    <source>
        <dbReference type="Proteomes" id="UP000575068"/>
    </source>
</evidence>
<evidence type="ECO:0000313" key="5">
    <source>
        <dbReference type="EMBL" id="MBB4640967.1"/>
    </source>
</evidence>
<dbReference type="PANTHER" id="PTHR30244">
    <property type="entry name" value="TRANSAMINASE"/>
    <property type="match status" value="1"/>
</dbReference>
<dbReference type="InterPro" id="IPR015421">
    <property type="entry name" value="PyrdxlP-dep_Trfase_major"/>
</dbReference>
<dbReference type="EC" id="2.6.1.59" evidence="5"/>
<dbReference type="InterPro" id="IPR000653">
    <property type="entry name" value="DegT/StrS_aminotransferase"/>
</dbReference>
<comment type="similarity">
    <text evidence="1 4">Belongs to the DegT/DnrJ/EryC1 family.</text>
</comment>
<dbReference type="Pfam" id="PF01041">
    <property type="entry name" value="DegT_DnrJ_EryC1"/>
    <property type="match status" value="1"/>
</dbReference>
<evidence type="ECO:0000256" key="3">
    <source>
        <dbReference type="PIRSR" id="PIRSR000390-2"/>
    </source>
</evidence>
<dbReference type="NCBIfam" id="TIGR02379">
    <property type="entry name" value="ECA_wecE"/>
    <property type="match status" value="1"/>
</dbReference>
<dbReference type="CDD" id="cd00616">
    <property type="entry name" value="AHBA_syn"/>
    <property type="match status" value="1"/>
</dbReference>
<dbReference type="GO" id="GO:0019180">
    <property type="term" value="F:dTDP-4-amino-4,6-dideoxygalactose transaminase activity"/>
    <property type="evidence" value="ECO:0007669"/>
    <property type="project" value="UniProtKB-EC"/>
</dbReference>
<dbReference type="NCBIfam" id="NF008687">
    <property type="entry name" value="PRK11706.1"/>
    <property type="match status" value="1"/>
</dbReference>
<keyword evidence="5" id="KW-0032">Aminotransferase</keyword>
<keyword evidence="3 4" id="KW-0663">Pyridoxal phosphate</keyword>
<dbReference type="GO" id="GO:0000271">
    <property type="term" value="P:polysaccharide biosynthetic process"/>
    <property type="evidence" value="ECO:0007669"/>
    <property type="project" value="TreeGrafter"/>
</dbReference>
<dbReference type="AlphaFoldDB" id="A0A840HTN3"/>
<dbReference type="Gene3D" id="3.40.640.10">
    <property type="entry name" value="Type I PLP-dependent aspartate aminotransferase-like (Major domain)"/>
    <property type="match status" value="1"/>
</dbReference>
<evidence type="ECO:0000256" key="2">
    <source>
        <dbReference type="PIRSR" id="PIRSR000390-1"/>
    </source>
</evidence>